<dbReference type="SUPFAM" id="SSF52047">
    <property type="entry name" value="RNI-like"/>
    <property type="match status" value="1"/>
</dbReference>
<dbReference type="InterPro" id="IPR053781">
    <property type="entry name" value="F-box_AtFBL13-like"/>
</dbReference>
<dbReference type="InterPro" id="IPR050232">
    <property type="entry name" value="FBL13/AtMIF1-like"/>
</dbReference>
<protein>
    <recommendedName>
        <fullName evidence="2">F-box domain-containing protein</fullName>
    </recommendedName>
</protein>
<dbReference type="InterPro" id="IPR055411">
    <property type="entry name" value="LRR_FXL15/At3g58940/PEG3-like"/>
</dbReference>
<name>A0A2N9HIF7_FAGSY</name>
<dbReference type="InterPro" id="IPR001810">
    <property type="entry name" value="F-box_dom"/>
</dbReference>
<dbReference type="InterPro" id="IPR032675">
    <property type="entry name" value="LRR_dom_sf"/>
</dbReference>
<dbReference type="Gene3D" id="3.80.10.10">
    <property type="entry name" value="Ribonuclease Inhibitor"/>
    <property type="match status" value="1"/>
</dbReference>
<dbReference type="Pfam" id="PF08387">
    <property type="entry name" value="FBD"/>
    <property type="match status" value="1"/>
</dbReference>
<dbReference type="SMART" id="SM00579">
    <property type="entry name" value="FBD"/>
    <property type="match status" value="1"/>
</dbReference>
<dbReference type="EMBL" id="OIVN01003472">
    <property type="protein sequence ID" value="SPD11513.1"/>
    <property type="molecule type" value="Genomic_DNA"/>
</dbReference>
<reference evidence="3" key="1">
    <citation type="submission" date="2018-02" db="EMBL/GenBank/DDBJ databases">
        <authorList>
            <person name="Cohen D.B."/>
            <person name="Kent A.D."/>
        </authorList>
    </citation>
    <scope>NUCLEOTIDE SEQUENCE</scope>
</reference>
<dbReference type="Pfam" id="PF00646">
    <property type="entry name" value="F-box"/>
    <property type="match status" value="1"/>
</dbReference>
<evidence type="ECO:0000256" key="1">
    <source>
        <dbReference type="SAM" id="MobiDB-lite"/>
    </source>
</evidence>
<dbReference type="AlphaFoldDB" id="A0A2N9HIF7"/>
<gene>
    <name evidence="3" type="ORF">FSB_LOCUS39395</name>
</gene>
<dbReference type="InterPro" id="IPR006566">
    <property type="entry name" value="FBD"/>
</dbReference>
<dbReference type="PANTHER" id="PTHR31900">
    <property type="entry name" value="F-BOX/RNI SUPERFAMILY PROTEIN-RELATED"/>
    <property type="match status" value="1"/>
</dbReference>
<proteinExistence type="predicted"/>
<evidence type="ECO:0000259" key="2">
    <source>
        <dbReference type="PROSITE" id="PS50181"/>
    </source>
</evidence>
<organism evidence="3">
    <name type="scientific">Fagus sylvatica</name>
    <name type="common">Beechnut</name>
    <dbReference type="NCBI Taxonomy" id="28930"/>
    <lineage>
        <taxon>Eukaryota</taxon>
        <taxon>Viridiplantae</taxon>
        <taxon>Streptophyta</taxon>
        <taxon>Embryophyta</taxon>
        <taxon>Tracheophyta</taxon>
        <taxon>Spermatophyta</taxon>
        <taxon>Magnoliopsida</taxon>
        <taxon>eudicotyledons</taxon>
        <taxon>Gunneridae</taxon>
        <taxon>Pentapetalae</taxon>
        <taxon>rosids</taxon>
        <taxon>fabids</taxon>
        <taxon>Fagales</taxon>
        <taxon>Fagaceae</taxon>
        <taxon>Fagus</taxon>
    </lineage>
</organism>
<dbReference type="PROSITE" id="PS50181">
    <property type="entry name" value="FBOX"/>
    <property type="match status" value="1"/>
</dbReference>
<feature type="region of interest" description="Disordered" evidence="1">
    <location>
        <begin position="1"/>
        <end position="23"/>
    </location>
</feature>
<accession>A0A2N9HIF7</accession>
<evidence type="ECO:0000313" key="3">
    <source>
        <dbReference type="EMBL" id="SPD11513.1"/>
    </source>
</evidence>
<dbReference type="InterPro" id="IPR036047">
    <property type="entry name" value="F-box-like_dom_sf"/>
</dbReference>
<feature type="domain" description="F-box" evidence="2">
    <location>
        <begin position="23"/>
        <end position="73"/>
    </location>
</feature>
<dbReference type="SUPFAM" id="SSF81383">
    <property type="entry name" value="F-box domain"/>
    <property type="match status" value="1"/>
</dbReference>
<dbReference type="CDD" id="cd22160">
    <property type="entry name" value="F-box_AtFBL13-like"/>
    <property type="match status" value="1"/>
</dbReference>
<sequence length="461" mass="53672">MAESSTQSKTKRHKLPPKNDAELDRISDLPDSLLCLILSFLPTKEAIATSILSNRWKLLWTLVPKLDLDTETIDPSVTFEHIVSKVLSLQQIASLRNFRLRFLFRSSSFVNHSYLHTWLLIAASRNVEELNLEIYFDWEALKWKPQKLPRSFLSCKSLVVLKLRGDIHIDFATDSSLSFQFPNLKILHLLYLFNLRECFSMLLSSCPVLEELSYEGDLDMICGFIYKIFVPTLKRLNITLRESEFYKLEINAPALEYFNFEGDLGDIKIHEKLDNLVEANVDIRTLESEFWRYYRHEKYCHKDRIFQLLAELNNVKFLSFLFHGAECVRFGHIDPLSYRNLVQLEFKVNDCNWHVLQDLLQNAPNLEILDVTKSYDCLEHDLGWKDPPDDLDDLSSHLKSLCYRGFEGLESEVGFLKYILKHARVLKKVTIQVSGGESKESVLEKLSLFPRRSTMCLFTVG</sequence>
<dbReference type="Pfam" id="PF24758">
    <property type="entry name" value="LRR_At5g56370"/>
    <property type="match status" value="1"/>
</dbReference>
<dbReference type="PANTHER" id="PTHR31900:SF34">
    <property type="entry name" value="EMB|CAB62440.1-RELATED"/>
    <property type="match status" value="1"/>
</dbReference>